<gene>
    <name evidence="1" type="ORF">SFOMI_0501</name>
</gene>
<name>A0A292ZAS4_SPHSA</name>
<reference evidence="1 2" key="2">
    <citation type="journal article" date="2013" name="Environ. Sci. Technol.">
        <title>The 4-tert-butylphenol-utilizing bacterium Sphingobium fuliginis OMI can degrade bisphenols via phenolic ring hydroxylation and meta-cleavage pathway.</title>
        <authorList>
            <person name="Ogata Y."/>
            <person name="Goda S."/>
            <person name="Toyama T."/>
            <person name="Sei K."/>
            <person name="Ike M."/>
        </authorList>
    </citation>
    <scope>NUCLEOTIDE SEQUENCE [LARGE SCALE GENOMIC DNA]</scope>
    <source>
        <strain evidence="1 2">OMI</strain>
    </source>
</reference>
<proteinExistence type="predicted"/>
<reference evidence="1 2" key="1">
    <citation type="journal article" date="2013" name="Biodegradation">
        <title>Occurrence of 4-tert-butylphenol (4-t-BP) biodegradation in an aquatic sample caused by the presence of Spirodela polyrrhiza and isolation of a 4-t-BP-utilizing bacterium.</title>
        <authorList>
            <person name="Ogata Y."/>
            <person name="Toyama T."/>
            <person name="Yu N."/>
            <person name="Wang X."/>
            <person name="Sei K."/>
            <person name="Ike M."/>
        </authorList>
    </citation>
    <scope>NUCLEOTIDE SEQUENCE [LARGE SCALE GENOMIC DNA]</scope>
    <source>
        <strain evidence="1 2">OMI</strain>
    </source>
</reference>
<dbReference type="AlphaFoldDB" id="A0A292ZAS4"/>
<organism evidence="1 2">
    <name type="scientific">Sphingobium fuliginis (strain ATCC 27551)</name>
    <dbReference type="NCBI Taxonomy" id="336203"/>
    <lineage>
        <taxon>Bacteria</taxon>
        <taxon>Pseudomonadati</taxon>
        <taxon>Pseudomonadota</taxon>
        <taxon>Alphaproteobacteria</taxon>
        <taxon>Sphingomonadales</taxon>
        <taxon>Sphingomonadaceae</taxon>
        <taxon>Sphingobium</taxon>
    </lineage>
</organism>
<dbReference type="Proteomes" id="UP000221538">
    <property type="component" value="Unassembled WGS sequence"/>
</dbReference>
<accession>A0A292ZAS4</accession>
<sequence>MTGIKIWVNLTEPHCEVPFPELADNSDSLLQILALLVLDGDNQKELETRKNR</sequence>
<evidence type="ECO:0000313" key="2">
    <source>
        <dbReference type="Proteomes" id="UP000221538"/>
    </source>
</evidence>
<comment type="caution">
    <text evidence="1">The sequence shown here is derived from an EMBL/GenBank/DDBJ whole genome shotgun (WGS) entry which is preliminary data.</text>
</comment>
<protein>
    <submittedName>
        <fullName evidence="1">Uncharacterized protein</fullName>
    </submittedName>
</protein>
<dbReference type="RefSeq" id="WP_158229996.1">
    <property type="nucleotide sequence ID" value="NZ_BEWI01000030.1"/>
</dbReference>
<dbReference type="EMBL" id="BEWI01000030">
    <property type="protein sequence ID" value="GAY19979.1"/>
    <property type="molecule type" value="Genomic_DNA"/>
</dbReference>
<evidence type="ECO:0000313" key="1">
    <source>
        <dbReference type="EMBL" id="GAY19979.1"/>
    </source>
</evidence>